<dbReference type="RefSeq" id="WP_006968409.1">
    <property type="nucleotide sequence ID" value="NZ_APJX01000013.1"/>
</dbReference>
<evidence type="ECO:0000259" key="2">
    <source>
        <dbReference type="Pfam" id="PF03372"/>
    </source>
</evidence>
<dbReference type="AlphaFoldDB" id="S0G201"/>
<dbReference type="GO" id="GO:0004519">
    <property type="term" value="F:endonuclease activity"/>
    <property type="evidence" value="ECO:0007669"/>
    <property type="project" value="UniProtKB-KW"/>
</dbReference>
<dbReference type="PANTHER" id="PTHR14859">
    <property type="entry name" value="CALCOFLUOR WHITE HYPERSENSITIVE PROTEIN PRECURSOR"/>
    <property type="match status" value="1"/>
</dbReference>
<feature type="domain" description="Endonuclease/exonuclease/phosphatase" evidence="2">
    <location>
        <begin position="55"/>
        <end position="284"/>
    </location>
</feature>
<dbReference type="Proteomes" id="UP000014216">
    <property type="component" value="Unassembled WGS sequence"/>
</dbReference>
<accession>S0G201</accession>
<feature type="transmembrane region" description="Helical" evidence="1">
    <location>
        <begin position="12"/>
        <end position="31"/>
    </location>
</feature>
<keyword evidence="4" id="KW-1185">Reference proteome</keyword>
<keyword evidence="3" id="KW-0255">Endonuclease</keyword>
<keyword evidence="3" id="KW-0540">Nuclease</keyword>
<organism evidence="3 4">
    <name type="scientific">Desulfotignum phosphitoxidans DSM 13687</name>
    <dbReference type="NCBI Taxonomy" id="1286635"/>
    <lineage>
        <taxon>Bacteria</taxon>
        <taxon>Pseudomonadati</taxon>
        <taxon>Thermodesulfobacteriota</taxon>
        <taxon>Desulfobacteria</taxon>
        <taxon>Desulfobacterales</taxon>
        <taxon>Desulfobacteraceae</taxon>
        <taxon>Desulfotignum</taxon>
    </lineage>
</organism>
<dbReference type="SUPFAM" id="SSF56219">
    <property type="entry name" value="DNase I-like"/>
    <property type="match status" value="1"/>
</dbReference>
<evidence type="ECO:0000313" key="4">
    <source>
        <dbReference type="Proteomes" id="UP000014216"/>
    </source>
</evidence>
<sequence>MNWHLHSHARGLIVSGVLILVVIGLPMGFALNRTGDEMKQAVSVMTCNIGDIVGGNPLDSDQVAAFIRDCGVRDVLLLQEVRGEKEAAYLSRQLNRPGFVFLPDHDSDQLTQMGIAILSGLPVLGHDILYFTDSRRGAGAVAVEIDMHGTRVWVVNVHLDRVGFVTPGNDRVPVSRDLMVRFVKKELMGESARSRSVKELMAWLDKKNPDHVVLGGDFNTIPFSKTVRQLCPGFDDVLWPSLDYFKGTYTKLDFPIAPRIDFLFVSAALGRKNARVIPKSPGDHFPVRADILIPGQG</sequence>
<keyword evidence="3" id="KW-0269">Exonuclease</keyword>
<dbReference type="Pfam" id="PF03372">
    <property type="entry name" value="Exo_endo_phos"/>
    <property type="match status" value="1"/>
</dbReference>
<dbReference type="InterPro" id="IPR051916">
    <property type="entry name" value="GPI-anchor_lipid_remodeler"/>
</dbReference>
<dbReference type="GO" id="GO:0016020">
    <property type="term" value="C:membrane"/>
    <property type="evidence" value="ECO:0007669"/>
    <property type="project" value="GOC"/>
</dbReference>
<dbReference type="EMBL" id="APJX01000013">
    <property type="protein sequence ID" value="EMS77716.1"/>
    <property type="molecule type" value="Genomic_DNA"/>
</dbReference>
<dbReference type="InterPro" id="IPR005135">
    <property type="entry name" value="Endo/exonuclease/phosphatase"/>
</dbReference>
<dbReference type="PANTHER" id="PTHR14859:SF15">
    <property type="entry name" value="ENDONUCLEASE_EXONUCLEASE_PHOSPHATASE DOMAIN-CONTAINING PROTEIN"/>
    <property type="match status" value="1"/>
</dbReference>
<evidence type="ECO:0000256" key="1">
    <source>
        <dbReference type="SAM" id="Phobius"/>
    </source>
</evidence>
<dbReference type="OrthoDB" id="9793162at2"/>
<evidence type="ECO:0000313" key="3">
    <source>
        <dbReference type="EMBL" id="EMS77716.1"/>
    </source>
</evidence>
<dbReference type="InterPro" id="IPR036691">
    <property type="entry name" value="Endo/exonu/phosph_ase_sf"/>
</dbReference>
<dbReference type="Gene3D" id="3.60.10.10">
    <property type="entry name" value="Endonuclease/exonuclease/phosphatase"/>
    <property type="match status" value="1"/>
</dbReference>
<reference evidence="3 4" key="1">
    <citation type="journal article" date="2013" name="Genome Announc.">
        <title>Draft Genome Sequence of Desulfotignum phosphitoxidans DSM 13687 Strain FiPS-3.</title>
        <authorList>
            <person name="Poehlein A."/>
            <person name="Daniel R."/>
            <person name="Simeonova D.D."/>
        </authorList>
    </citation>
    <scope>NUCLEOTIDE SEQUENCE [LARGE SCALE GENOMIC DNA]</scope>
    <source>
        <strain evidence="3 4">DSM 13687</strain>
    </source>
</reference>
<gene>
    <name evidence="3" type="ORF">Dpo_13c01140</name>
</gene>
<keyword evidence="1" id="KW-0812">Transmembrane</keyword>
<keyword evidence="1" id="KW-0472">Membrane</keyword>
<dbReference type="GO" id="GO:0006506">
    <property type="term" value="P:GPI anchor biosynthetic process"/>
    <property type="evidence" value="ECO:0007669"/>
    <property type="project" value="TreeGrafter"/>
</dbReference>
<keyword evidence="3" id="KW-0378">Hydrolase</keyword>
<proteinExistence type="predicted"/>
<name>S0G201_9BACT</name>
<comment type="caution">
    <text evidence="3">The sequence shown here is derived from an EMBL/GenBank/DDBJ whole genome shotgun (WGS) entry which is preliminary data.</text>
</comment>
<dbReference type="GO" id="GO:0004527">
    <property type="term" value="F:exonuclease activity"/>
    <property type="evidence" value="ECO:0007669"/>
    <property type="project" value="UniProtKB-KW"/>
</dbReference>
<protein>
    <submittedName>
        <fullName evidence="3">Endonuclease/exonuclease/phosphatase family protein</fullName>
    </submittedName>
</protein>
<keyword evidence="1" id="KW-1133">Transmembrane helix</keyword>